<keyword evidence="2" id="KW-0472">Membrane</keyword>
<evidence type="ECO:0000313" key="3">
    <source>
        <dbReference type="EMBL" id="KGC17184.1"/>
    </source>
</evidence>
<organism evidence="3 4">
    <name type="scientific">Burkholderia gladioli</name>
    <name type="common">Pseudomonas marginata</name>
    <name type="synonym">Phytomonas marginata</name>
    <dbReference type="NCBI Taxonomy" id="28095"/>
    <lineage>
        <taxon>Bacteria</taxon>
        <taxon>Pseudomonadati</taxon>
        <taxon>Pseudomonadota</taxon>
        <taxon>Betaproteobacteria</taxon>
        <taxon>Burkholderiales</taxon>
        <taxon>Burkholderiaceae</taxon>
        <taxon>Burkholderia</taxon>
    </lineage>
</organism>
<feature type="region of interest" description="Disordered" evidence="1">
    <location>
        <begin position="277"/>
        <end position="298"/>
    </location>
</feature>
<accession>A0AAW3F8C5</accession>
<dbReference type="Proteomes" id="UP000029590">
    <property type="component" value="Unassembled WGS sequence"/>
</dbReference>
<evidence type="ECO:0000256" key="2">
    <source>
        <dbReference type="SAM" id="Phobius"/>
    </source>
</evidence>
<feature type="region of interest" description="Disordered" evidence="1">
    <location>
        <begin position="201"/>
        <end position="264"/>
    </location>
</feature>
<name>A0AAW3F8C5_BURGA</name>
<keyword evidence="2" id="KW-1133">Transmembrane helix</keyword>
<feature type="region of interest" description="Disordered" evidence="1">
    <location>
        <begin position="1"/>
        <end position="53"/>
    </location>
</feature>
<dbReference type="KEGG" id="bgo:BM43_1809"/>
<dbReference type="EMBL" id="JPGG01000015">
    <property type="protein sequence ID" value="KGC17184.1"/>
    <property type="molecule type" value="Genomic_DNA"/>
</dbReference>
<feature type="transmembrane region" description="Helical" evidence="2">
    <location>
        <begin position="59"/>
        <end position="75"/>
    </location>
</feature>
<proteinExistence type="predicted"/>
<dbReference type="RefSeq" id="WP_036048451.1">
    <property type="nucleotide sequence ID" value="NZ_CADEVY010000013.1"/>
</dbReference>
<evidence type="ECO:0008006" key="5">
    <source>
        <dbReference type="Google" id="ProtNLM"/>
    </source>
</evidence>
<protein>
    <recommendedName>
        <fullName evidence="5">Phage tail protein</fullName>
    </recommendedName>
</protein>
<gene>
    <name evidence="3" type="ORF">DM48_3833</name>
</gene>
<feature type="compositionally biased region" description="Basic and acidic residues" evidence="1">
    <location>
        <begin position="212"/>
        <end position="248"/>
    </location>
</feature>
<evidence type="ECO:0000313" key="4">
    <source>
        <dbReference type="Proteomes" id="UP000029590"/>
    </source>
</evidence>
<comment type="caution">
    <text evidence="3">The sequence shown here is derived from an EMBL/GenBank/DDBJ whole genome shotgun (WGS) entry which is preliminary data.</text>
</comment>
<dbReference type="AlphaFoldDB" id="A0AAW3F8C5"/>
<reference evidence="3 4" key="1">
    <citation type="submission" date="2014-04" db="EMBL/GenBank/DDBJ databases">
        <authorList>
            <person name="Bishop-Lilly K.A."/>
            <person name="Broomall S.M."/>
            <person name="Chain P.S."/>
            <person name="Chertkov O."/>
            <person name="Coyne S.R."/>
            <person name="Daligault H.E."/>
            <person name="Davenport K.W."/>
            <person name="Erkkila T."/>
            <person name="Frey K.G."/>
            <person name="Gibbons H.S."/>
            <person name="Gu W."/>
            <person name="Jaissle J."/>
            <person name="Johnson S.L."/>
            <person name="Koroleva G.I."/>
            <person name="Ladner J.T."/>
            <person name="Lo C.-C."/>
            <person name="Minogue T.D."/>
            <person name="Munk C."/>
            <person name="Palacios G.F."/>
            <person name="Redden C.L."/>
            <person name="Rosenzweig C.N."/>
            <person name="Scholz M.B."/>
            <person name="Teshima H."/>
            <person name="Xu Y."/>
        </authorList>
    </citation>
    <scope>NUCLEOTIDE SEQUENCE [LARGE SCALE GENOMIC DNA]</scope>
    <source>
        <strain evidence="4">gladioli</strain>
    </source>
</reference>
<keyword evidence="2" id="KW-0812">Transmembrane</keyword>
<sequence length="352" mass="34835">MSAPEDSNRKASPPPSLLSEPGQAAGQNGSRILANLEGRVAPQQAGETAAASRSRKGPLALIALAVIAVAGWGAWRINSHNAAAPAVTAAASPASAAAASAASGATPATLAAASGAAASEASGTQAAQAAGASDAAPQTATIVNDEPASASSGNRLSQALANGATDASSNATVAAGAAATVAAAAVAGKAGASAAGARQDVAAAKGKPQHQTKAEARLAAAEAKREEAHARQELAAKKRHDRQLEAAAKRRPAGTTAKKPDDPDADLLAALVARTKPADPGVPLSAKPRKEKAAPVQKVAAADTGSLAARVKECSQRGFFEDQLCRWRVCDGHWGKDPSCPSSANQNRQPSP</sequence>
<evidence type="ECO:0000256" key="1">
    <source>
        <dbReference type="SAM" id="MobiDB-lite"/>
    </source>
</evidence>